<dbReference type="Proteomes" id="UP000887565">
    <property type="component" value="Unplaced"/>
</dbReference>
<name>A0A915JR22_ROMCU</name>
<accession>A0A915JR22</accession>
<protein>
    <submittedName>
        <fullName evidence="2">Uncharacterized protein</fullName>
    </submittedName>
</protein>
<reference evidence="2" key="1">
    <citation type="submission" date="2022-11" db="UniProtKB">
        <authorList>
            <consortium name="WormBaseParasite"/>
        </authorList>
    </citation>
    <scope>IDENTIFICATION</scope>
</reference>
<evidence type="ECO:0000313" key="1">
    <source>
        <dbReference type="Proteomes" id="UP000887565"/>
    </source>
</evidence>
<sequence length="134" mass="15263">MPVFYQLTMGEQAKSFTNVQQLANAFAKARSILNATKAEIRTGDPPILVNQAEPETPAPRSLQPFNCHFDCRRSMDCSQDSYHDCYHDCTLSNDRQSQNPMPAPNKFVSFQLLQSDPRPQQQPHTQILLEQLIQ</sequence>
<dbReference type="AlphaFoldDB" id="A0A915JR22"/>
<proteinExistence type="predicted"/>
<keyword evidence="1" id="KW-1185">Reference proteome</keyword>
<dbReference type="WBParaSite" id="nRc.2.0.1.t28661-RA">
    <property type="protein sequence ID" value="nRc.2.0.1.t28661-RA"/>
    <property type="gene ID" value="nRc.2.0.1.g28661"/>
</dbReference>
<organism evidence="1 2">
    <name type="scientific">Romanomermis culicivorax</name>
    <name type="common">Nematode worm</name>
    <dbReference type="NCBI Taxonomy" id="13658"/>
    <lineage>
        <taxon>Eukaryota</taxon>
        <taxon>Metazoa</taxon>
        <taxon>Ecdysozoa</taxon>
        <taxon>Nematoda</taxon>
        <taxon>Enoplea</taxon>
        <taxon>Dorylaimia</taxon>
        <taxon>Mermithida</taxon>
        <taxon>Mermithoidea</taxon>
        <taxon>Mermithidae</taxon>
        <taxon>Romanomermis</taxon>
    </lineage>
</organism>
<evidence type="ECO:0000313" key="2">
    <source>
        <dbReference type="WBParaSite" id="nRc.2.0.1.t28661-RA"/>
    </source>
</evidence>